<dbReference type="Proteomes" id="UP000235598">
    <property type="component" value="Unassembled WGS sequence"/>
</dbReference>
<organism evidence="3 4">
    <name type="scientific">Brevibacterium paucivorans</name>
    <dbReference type="NCBI Taxonomy" id="170994"/>
    <lineage>
        <taxon>Bacteria</taxon>
        <taxon>Bacillati</taxon>
        <taxon>Actinomycetota</taxon>
        <taxon>Actinomycetes</taxon>
        <taxon>Micrococcales</taxon>
        <taxon>Brevibacteriaceae</taxon>
        <taxon>Brevibacterium</taxon>
    </lineage>
</organism>
<name>A0A2N6VNZ8_9MICO</name>
<evidence type="ECO:0000313" key="3">
    <source>
        <dbReference type="EMBL" id="PMD05854.1"/>
    </source>
</evidence>
<gene>
    <name evidence="3" type="ORF">CJ199_00090</name>
</gene>
<protein>
    <recommendedName>
        <fullName evidence="5">DUF4878 domain-containing protein</fullName>
    </recommendedName>
</protein>
<feature type="region of interest" description="Disordered" evidence="1">
    <location>
        <begin position="1"/>
        <end position="36"/>
    </location>
</feature>
<keyword evidence="2" id="KW-0472">Membrane</keyword>
<accession>A0A2N6VNZ8</accession>
<feature type="transmembrane region" description="Helical" evidence="2">
    <location>
        <begin position="42"/>
        <end position="66"/>
    </location>
</feature>
<dbReference type="RefSeq" id="WP_102237513.1">
    <property type="nucleotide sequence ID" value="NZ_BAAAIM010000001.1"/>
</dbReference>
<evidence type="ECO:0008006" key="5">
    <source>
        <dbReference type="Google" id="ProtNLM"/>
    </source>
</evidence>
<evidence type="ECO:0000256" key="2">
    <source>
        <dbReference type="SAM" id="Phobius"/>
    </source>
</evidence>
<keyword evidence="2" id="KW-0812">Transmembrane</keyword>
<dbReference type="AlphaFoldDB" id="A0A2N6VNZ8"/>
<comment type="caution">
    <text evidence="3">The sequence shown here is derived from an EMBL/GenBank/DDBJ whole genome shotgun (WGS) entry which is preliminary data.</text>
</comment>
<evidence type="ECO:0000256" key="1">
    <source>
        <dbReference type="SAM" id="MobiDB-lite"/>
    </source>
</evidence>
<keyword evidence="2" id="KW-1133">Transmembrane helix</keyword>
<reference evidence="3 4" key="1">
    <citation type="submission" date="2017-09" db="EMBL/GenBank/DDBJ databases">
        <title>Bacterial strain isolated from the female urinary microbiota.</title>
        <authorList>
            <person name="Thomas-White K."/>
            <person name="Kumar N."/>
            <person name="Forster S."/>
            <person name="Putonti C."/>
            <person name="Lawley T."/>
            <person name="Wolfe A.J."/>
        </authorList>
    </citation>
    <scope>NUCLEOTIDE SEQUENCE [LARGE SCALE GENOMIC DNA]</scope>
    <source>
        <strain evidence="3 4">UMB1301</strain>
    </source>
</reference>
<proteinExistence type="predicted"/>
<dbReference type="OrthoDB" id="5181884at2"/>
<evidence type="ECO:0000313" key="4">
    <source>
        <dbReference type="Proteomes" id="UP000235598"/>
    </source>
</evidence>
<dbReference type="EMBL" id="PNHK01000001">
    <property type="protein sequence ID" value="PMD05854.1"/>
    <property type="molecule type" value="Genomic_DNA"/>
</dbReference>
<sequence length="374" mass="40793">MGSAPQTPMGTGPNQPPRPAPAPGYGHPQAGPQKKKSSKAPLFISLAAVAGVILLVVAGIIVVNVVNKQQHSPQALAQSYADAVNSGDMKKANEIAKVRVPKGAREELLDPRFIESSPDKISDVKVGQVDRKGDTAQIDMSYTISGQEHNMKLHAEKKGKKGLFFDDWHMQGPQVQPVTLDTPANKLKVNGEELDVEPGSAVYAMYPGTYDLESPESKFLSGDKQSISLGYLSDQDKQEPQEVHLRADVKDELNKEVENLVNKKIDECEKSGDYEPKGCGFGVDPESSSQGVKFKDDVNEGDVHWKIEKRPKIYVSYSGTVGNGVYFSKEEGEVSFKADSKKAGKNAWKSIKNIPFKVSGKVYIDGESVKIEDY</sequence>